<dbReference type="CDD" id="cd01878">
    <property type="entry name" value="HflX"/>
    <property type="match status" value="1"/>
</dbReference>
<dbReference type="GO" id="GO:0046872">
    <property type="term" value="F:metal ion binding"/>
    <property type="evidence" value="ECO:0007669"/>
    <property type="project" value="UniProtKB-KW"/>
</dbReference>
<accession>A0A7M5XHL2</accession>
<dbReference type="GeneID" id="136812838"/>
<dbReference type="FunFam" id="3.40.50.300:FF:000886">
    <property type="entry name" value="Putative GTP-binding protein 6"/>
    <property type="match status" value="1"/>
</dbReference>
<dbReference type="SUPFAM" id="SSF52540">
    <property type="entry name" value="P-loop containing nucleoside triphosphate hydrolases"/>
    <property type="match status" value="1"/>
</dbReference>
<dbReference type="GO" id="GO:0043022">
    <property type="term" value="F:ribosome binding"/>
    <property type="evidence" value="ECO:0007669"/>
    <property type="project" value="TreeGrafter"/>
</dbReference>
<dbReference type="Gene3D" id="3.40.50.11060">
    <property type="entry name" value="GTPase HflX, N-terminal domain"/>
    <property type="match status" value="1"/>
</dbReference>
<dbReference type="Pfam" id="PF13167">
    <property type="entry name" value="GTP-bdg_N"/>
    <property type="match status" value="1"/>
</dbReference>
<dbReference type="InterPro" id="IPR025121">
    <property type="entry name" value="GTPase_HflX_N"/>
</dbReference>
<dbReference type="AlphaFoldDB" id="A0A7M5XHL2"/>
<dbReference type="PANTHER" id="PTHR10229">
    <property type="entry name" value="GTP-BINDING PROTEIN HFLX"/>
    <property type="match status" value="1"/>
</dbReference>
<dbReference type="InterPro" id="IPR030394">
    <property type="entry name" value="G_HFLX_dom"/>
</dbReference>
<organism evidence="7 8">
    <name type="scientific">Clytia hemisphaerica</name>
    <dbReference type="NCBI Taxonomy" id="252671"/>
    <lineage>
        <taxon>Eukaryota</taxon>
        <taxon>Metazoa</taxon>
        <taxon>Cnidaria</taxon>
        <taxon>Hydrozoa</taxon>
        <taxon>Hydroidolina</taxon>
        <taxon>Leptothecata</taxon>
        <taxon>Obeliida</taxon>
        <taxon>Clytiidae</taxon>
        <taxon>Clytia</taxon>
    </lineage>
</organism>
<dbReference type="InterPro" id="IPR042108">
    <property type="entry name" value="GTPase_HflX_N_sf"/>
</dbReference>
<dbReference type="OrthoDB" id="10268034at2759"/>
<dbReference type="PANTHER" id="PTHR10229:SF0">
    <property type="entry name" value="GTP-BINDING PROTEIN 6-RELATED"/>
    <property type="match status" value="1"/>
</dbReference>
<feature type="domain" description="Hflx-type G" evidence="6">
    <location>
        <begin position="318"/>
        <end position="487"/>
    </location>
</feature>
<feature type="coiled-coil region" evidence="5">
    <location>
        <begin position="280"/>
        <end position="307"/>
    </location>
</feature>
<evidence type="ECO:0000256" key="3">
    <source>
        <dbReference type="ARBA" id="ARBA00022842"/>
    </source>
</evidence>
<evidence type="ECO:0000256" key="2">
    <source>
        <dbReference type="ARBA" id="ARBA00022741"/>
    </source>
</evidence>
<dbReference type="EnsemblMetazoa" id="CLYHEMT022043.1">
    <property type="protein sequence ID" value="CLYHEMP022043.1"/>
    <property type="gene ID" value="CLYHEMG022043"/>
</dbReference>
<keyword evidence="8" id="KW-1185">Reference proteome</keyword>
<sequence length="549" mass="62374">MSTLRLFKPTIMLHGQLWLRTSVTINQRCWISISKQCLKKHKQQKKTPPSVAHLKREAPFVFSVVKKFQGKNIMQIDEEPMLFQPLSRDINQDDLIDNRSQLLNDLKIKPTHKKETAFIIQPNFKWGKGRFFTKLSDSRLSEAKALVESIQSWGVHDSCIESVHENNPKLFFGSGKIIELSKRIRTMINENNVTMVFLNTGKLSQRQIKELEAAWGCKVFDRYRVVLELFKERASTREAKLQVQLAEVQYLRTHLSSSDFDYDQQRGGGKGMMGSGQTYMEKARRQLTEAETKIKKALGHIKQQRNQTKTERVRKSIPQIALVGYTNAGKTTLAKLLSKDAKMQPENRLFATLDTTAHQGKLPSGMNALFIDTVGFISDLPHELVESFATTLEDVKTSDLIIHVSDCSHPEFELQKNTVEDVLKKLKLSEHLQDNMIHVLNKADLRTAEQESSTLETDDRHLLLSATSGEGAPQLLDAIQQGLLKSTGRGQYQINIDQSGEELSFLYRHGTVVSAKGLDDGTLDVVTILDQPNRGRFEKHFHVKLKNAN</sequence>
<keyword evidence="4" id="KW-0342">GTP-binding</keyword>
<dbReference type="InterPro" id="IPR006073">
    <property type="entry name" value="GTP-bd"/>
</dbReference>
<keyword evidence="2" id="KW-0547">Nucleotide-binding</keyword>
<dbReference type="InterPro" id="IPR016496">
    <property type="entry name" value="GTPase_HflX"/>
</dbReference>
<keyword evidence="5" id="KW-0175">Coiled coil</keyword>
<dbReference type="Pfam" id="PF01926">
    <property type="entry name" value="MMR_HSR1"/>
    <property type="match status" value="1"/>
</dbReference>
<evidence type="ECO:0000313" key="7">
    <source>
        <dbReference type="EnsemblMetazoa" id="CLYHEMP022043.1"/>
    </source>
</evidence>
<dbReference type="Gene3D" id="3.40.50.300">
    <property type="entry name" value="P-loop containing nucleotide triphosphate hydrolases"/>
    <property type="match status" value="1"/>
</dbReference>
<dbReference type="InterPro" id="IPR032305">
    <property type="entry name" value="GTP-bd_M"/>
</dbReference>
<name>A0A7M5XHL2_9CNID</name>
<evidence type="ECO:0000256" key="1">
    <source>
        <dbReference type="ARBA" id="ARBA00022723"/>
    </source>
</evidence>
<evidence type="ECO:0000256" key="5">
    <source>
        <dbReference type="SAM" id="Coils"/>
    </source>
</evidence>
<keyword evidence="1" id="KW-0479">Metal-binding</keyword>
<dbReference type="InterPro" id="IPR027417">
    <property type="entry name" value="P-loop_NTPase"/>
</dbReference>
<protein>
    <recommendedName>
        <fullName evidence="6">Hflx-type G domain-containing protein</fullName>
    </recommendedName>
</protein>
<dbReference type="GO" id="GO:0005737">
    <property type="term" value="C:cytoplasm"/>
    <property type="evidence" value="ECO:0007669"/>
    <property type="project" value="TreeGrafter"/>
</dbReference>
<dbReference type="Pfam" id="PF16360">
    <property type="entry name" value="GTP-bdg_M"/>
    <property type="match status" value="1"/>
</dbReference>
<reference evidence="7" key="1">
    <citation type="submission" date="2021-01" db="UniProtKB">
        <authorList>
            <consortium name="EnsemblMetazoa"/>
        </authorList>
    </citation>
    <scope>IDENTIFICATION</scope>
</reference>
<dbReference type="NCBIfam" id="TIGR03156">
    <property type="entry name" value="GTP_HflX"/>
    <property type="match status" value="1"/>
</dbReference>
<dbReference type="GO" id="GO:0005525">
    <property type="term" value="F:GTP binding"/>
    <property type="evidence" value="ECO:0007669"/>
    <property type="project" value="UniProtKB-KW"/>
</dbReference>
<keyword evidence="3" id="KW-0460">Magnesium</keyword>
<evidence type="ECO:0000259" key="6">
    <source>
        <dbReference type="PROSITE" id="PS51705"/>
    </source>
</evidence>
<proteinExistence type="predicted"/>
<dbReference type="Proteomes" id="UP000594262">
    <property type="component" value="Unplaced"/>
</dbReference>
<evidence type="ECO:0000256" key="4">
    <source>
        <dbReference type="ARBA" id="ARBA00023134"/>
    </source>
</evidence>
<evidence type="ECO:0000313" key="8">
    <source>
        <dbReference type="Proteomes" id="UP000594262"/>
    </source>
</evidence>
<dbReference type="RefSeq" id="XP_066925463.1">
    <property type="nucleotide sequence ID" value="XM_067069362.1"/>
</dbReference>
<dbReference type="PROSITE" id="PS51705">
    <property type="entry name" value="G_HFLX"/>
    <property type="match status" value="1"/>
</dbReference>